<accession>A0A370DBD8</accession>
<protein>
    <recommendedName>
        <fullName evidence="3">Cytochrome C</fullName>
    </recommendedName>
</protein>
<proteinExistence type="predicted"/>
<organism evidence="1 2">
    <name type="scientific">endosymbiont of Galathealinum brachiosum</name>
    <dbReference type="NCBI Taxonomy" id="2200906"/>
    <lineage>
        <taxon>Bacteria</taxon>
        <taxon>Pseudomonadati</taxon>
        <taxon>Pseudomonadota</taxon>
        <taxon>Gammaproteobacteria</taxon>
        <taxon>sulfur-oxidizing symbionts</taxon>
    </lineage>
</organism>
<gene>
    <name evidence="1" type="ORF">DIZ80_16175</name>
</gene>
<dbReference type="AlphaFoldDB" id="A0A370DBD8"/>
<sequence length="145" mass="16320">MQLSLKHRAFTLLVTTLIIAGNIGCAQVRKLTYSEDFTYVEDREVKSLMRKMSKGVERLGQIAEKASTNNRTQQQQIISELGDLQSIAARLSAGHTQTNQLFIRDHIEQFITDIGEAKMFAKTTPPDYSKIGDIVNSCEECHTSR</sequence>
<name>A0A370DBD8_9GAMM</name>
<reference evidence="1 2" key="1">
    <citation type="journal article" date="2018" name="ISME J.">
        <title>Endosymbiont genomes yield clues of tubeworm success.</title>
        <authorList>
            <person name="Li Y."/>
            <person name="Liles M.R."/>
            <person name="Halanych K.M."/>
        </authorList>
    </citation>
    <scope>NUCLEOTIDE SEQUENCE [LARGE SCALE GENOMIC DNA]</scope>
    <source>
        <strain evidence="1">A1464</strain>
    </source>
</reference>
<evidence type="ECO:0000313" key="2">
    <source>
        <dbReference type="Proteomes" id="UP000254266"/>
    </source>
</evidence>
<evidence type="ECO:0000313" key="1">
    <source>
        <dbReference type="EMBL" id="RDH81607.1"/>
    </source>
</evidence>
<dbReference type="EMBL" id="QFXC01000013">
    <property type="protein sequence ID" value="RDH81607.1"/>
    <property type="molecule type" value="Genomic_DNA"/>
</dbReference>
<dbReference type="Proteomes" id="UP000254266">
    <property type="component" value="Unassembled WGS sequence"/>
</dbReference>
<keyword evidence="2" id="KW-1185">Reference proteome</keyword>
<comment type="caution">
    <text evidence="1">The sequence shown here is derived from an EMBL/GenBank/DDBJ whole genome shotgun (WGS) entry which is preliminary data.</text>
</comment>
<evidence type="ECO:0008006" key="3">
    <source>
        <dbReference type="Google" id="ProtNLM"/>
    </source>
</evidence>